<reference evidence="1 2" key="1">
    <citation type="submission" date="2020-08" db="EMBL/GenBank/DDBJ databases">
        <title>Genomic Encyclopedia of Type Strains, Phase IV (KMG-IV): sequencing the most valuable type-strain genomes for metagenomic binning, comparative biology and taxonomic classification.</title>
        <authorList>
            <person name="Goeker M."/>
        </authorList>
    </citation>
    <scope>NUCLEOTIDE SEQUENCE [LARGE SCALE GENOMIC DNA]</scope>
    <source>
        <strain evidence="1 2">DSM 43350</strain>
    </source>
</reference>
<name>A0A7W9T875_9ACTN</name>
<dbReference type="EMBL" id="JACHGV010000002">
    <property type="protein sequence ID" value="MBB6075775.1"/>
    <property type="molecule type" value="Genomic_DNA"/>
</dbReference>
<evidence type="ECO:0000313" key="2">
    <source>
        <dbReference type="Proteomes" id="UP000591537"/>
    </source>
</evidence>
<accession>A0A7W9T875</accession>
<evidence type="ECO:0000313" key="1">
    <source>
        <dbReference type="EMBL" id="MBB6075775.1"/>
    </source>
</evidence>
<gene>
    <name evidence="1" type="ORF">HNR57_001663</name>
</gene>
<comment type="caution">
    <text evidence="1">The sequence shown here is derived from an EMBL/GenBank/DDBJ whole genome shotgun (WGS) entry which is preliminary data.</text>
</comment>
<dbReference type="RefSeq" id="WP_313673089.1">
    <property type="nucleotide sequence ID" value="NZ_BAAARS010000002.1"/>
</dbReference>
<organism evidence="1 2">
    <name type="scientific">Streptomyces paradoxus</name>
    <dbReference type="NCBI Taxonomy" id="66375"/>
    <lineage>
        <taxon>Bacteria</taxon>
        <taxon>Bacillati</taxon>
        <taxon>Actinomycetota</taxon>
        <taxon>Actinomycetes</taxon>
        <taxon>Kitasatosporales</taxon>
        <taxon>Streptomycetaceae</taxon>
        <taxon>Streptomyces</taxon>
    </lineage>
</organism>
<proteinExistence type="predicted"/>
<keyword evidence="2" id="KW-1185">Reference proteome</keyword>
<sequence>MELISAVTGKTGAQVCVYRAAEPPGVALGVLGGIRSAQRYL</sequence>
<protein>
    <submittedName>
        <fullName evidence="1">Uncharacterized protein</fullName>
    </submittedName>
</protein>
<dbReference type="Proteomes" id="UP000591537">
    <property type="component" value="Unassembled WGS sequence"/>
</dbReference>
<dbReference type="AlphaFoldDB" id="A0A7W9T875"/>